<evidence type="ECO:0000256" key="3">
    <source>
        <dbReference type="ARBA" id="ARBA00023002"/>
    </source>
</evidence>
<reference evidence="5 6" key="1">
    <citation type="submission" date="2014-08" db="EMBL/GenBank/DDBJ databases">
        <authorList>
            <person name="Sibley D."/>
            <person name="Venepally P."/>
            <person name="Karamycheva S."/>
            <person name="Hadjithomas M."/>
            <person name="Khan A."/>
            <person name="Brunk B."/>
            <person name="Roos D."/>
            <person name="Caler E."/>
            <person name="Lorenzi H."/>
        </authorList>
    </citation>
    <scope>NUCLEOTIDE SEQUENCE [LARGE SCALE GENOMIC DNA]</scope>
    <source>
        <strain evidence="5 6">VAND</strain>
    </source>
</reference>
<dbReference type="InterPro" id="IPR000889">
    <property type="entry name" value="Glutathione_peroxidase"/>
</dbReference>
<dbReference type="PANTHER" id="PTHR11592:SF78">
    <property type="entry name" value="GLUTATHIONE PEROXIDASE"/>
    <property type="match status" value="1"/>
</dbReference>
<dbReference type="PANTHER" id="PTHR11592">
    <property type="entry name" value="GLUTATHIONE PEROXIDASE"/>
    <property type="match status" value="1"/>
</dbReference>
<comment type="caution">
    <text evidence="5">The sequence shown here is derived from an EMBL/GenBank/DDBJ whole genome shotgun (WGS) entry which is preliminary data.</text>
</comment>
<evidence type="ECO:0000256" key="1">
    <source>
        <dbReference type="ARBA" id="ARBA00006926"/>
    </source>
</evidence>
<gene>
    <name evidence="5" type="ORF">TGVAND_266120</name>
</gene>
<keyword evidence="3 4" id="KW-0560">Oxidoreductase</keyword>
<dbReference type="EMBL" id="AEYJ02001502">
    <property type="protein sequence ID" value="KFH01515.1"/>
    <property type="molecule type" value="Genomic_DNA"/>
</dbReference>
<dbReference type="AlphaFoldDB" id="A0A086PMD3"/>
<dbReference type="SUPFAM" id="SSF52833">
    <property type="entry name" value="Thioredoxin-like"/>
    <property type="match status" value="1"/>
</dbReference>
<dbReference type="OrthoDB" id="446890at2759"/>
<dbReference type="GO" id="GO:0006979">
    <property type="term" value="P:response to oxidative stress"/>
    <property type="evidence" value="ECO:0007669"/>
    <property type="project" value="InterPro"/>
</dbReference>
<sequence length="333" mass="37185">MLPLCASSQMYLGQECLSCPVLPRLCLATCLGALYGRAFWRTNKRTAGHGKKWLGAHGKEKFHCFSGSFFLAKTLTSAKSLFGRFSSLVPPSVFTTPRKQSAFRFSHLIPTRSPLSAQYPGLKFLSSFSFLRMGIGGSRAAFAPDQIPVSFSTITFNDIYGVQRSLGEWDGKVKIVVNVASNCGLTKAHNKEFIELREKIGTDAFEILAFPSRQFANQEFADIAETQQFCERVKIPFPVFTTSDVNGPETNPVFLYCKWNSDSFYHPVKNSKSAKLSDIGWNYGKFLVDKDNGVYKYYGPRTKPLEMEEDIRKLIAGQAKGMKRNAAGELKPL</sequence>
<dbReference type="InterPro" id="IPR036249">
    <property type="entry name" value="Thioredoxin-like_sf"/>
</dbReference>
<evidence type="ECO:0000313" key="5">
    <source>
        <dbReference type="EMBL" id="KFH01515.1"/>
    </source>
</evidence>
<protein>
    <recommendedName>
        <fullName evidence="4">Glutathione peroxidase</fullName>
    </recommendedName>
</protein>
<keyword evidence="2 4" id="KW-0575">Peroxidase</keyword>
<dbReference type="VEuPathDB" id="ToxoDB:TGVAND_266120"/>
<dbReference type="PRINTS" id="PR01011">
    <property type="entry name" value="GLUTPROXDASE"/>
</dbReference>
<reference evidence="5 6" key="2">
    <citation type="journal article" date="2015" name="Eukaryot. Cell">
        <title>Genetic mapping reveals that sinefungin resistance in Toxoplasma gondii is controlled by a putative amino acid transporter locus that can be used as a negative selectable marker.</title>
        <authorList>
            <person name="Behnke M.S."/>
            <person name="Khan A."/>
            <person name="Sibley L.D."/>
        </authorList>
    </citation>
    <scope>NUCLEOTIDE SEQUENCE [LARGE SCALE GENOMIC DNA]</scope>
    <source>
        <strain evidence="5 6">VAND</strain>
    </source>
</reference>
<proteinExistence type="inferred from homology"/>
<evidence type="ECO:0000256" key="4">
    <source>
        <dbReference type="RuleBase" id="RU000499"/>
    </source>
</evidence>
<name>A0A086PMD3_TOXGO</name>
<evidence type="ECO:0000256" key="2">
    <source>
        <dbReference type="ARBA" id="ARBA00022559"/>
    </source>
</evidence>
<dbReference type="Pfam" id="PF00255">
    <property type="entry name" value="GSHPx"/>
    <property type="match status" value="1"/>
</dbReference>
<evidence type="ECO:0000313" key="6">
    <source>
        <dbReference type="Proteomes" id="UP000028840"/>
    </source>
</evidence>
<organism evidence="5 6">
    <name type="scientific">Toxoplasma gondii VAND</name>
    <dbReference type="NCBI Taxonomy" id="933077"/>
    <lineage>
        <taxon>Eukaryota</taxon>
        <taxon>Sar</taxon>
        <taxon>Alveolata</taxon>
        <taxon>Apicomplexa</taxon>
        <taxon>Conoidasida</taxon>
        <taxon>Coccidia</taxon>
        <taxon>Eucoccidiorida</taxon>
        <taxon>Eimeriorina</taxon>
        <taxon>Sarcocystidae</taxon>
        <taxon>Toxoplasma</taxon>
    </lineage>
</organism>
<dbReference type="Gene3D" id="3.40.30.10">
    <property type="entry name" value="Glutaredoxin"/>
    <property type="match status" value="1"/>
</dbReference>
<accession>A0A086PMD3</accession>
<dbReference type="CDD" id="cd00340">
    <property type="entry name" value="GSH_Peroxidase"/>
    <property type="match status" value="1"/>
</dbReference>
<dbReference type="PROSITE" id="PS51355">
    <property type="entry name" value="GLUTATHIONE_PEROXID_3"/>
    <property type="match status" value="1"/>
</dbReference>
<dbReference type="GO" id="GO:0004601">
    <property type="term" value="F:peroxidase activity"/>
    <property type="evidence" value="ECO:0007669"/>
    <property type="project" value="UniProtKB-KW"/>
</dbReference>
<dbReference type="Proteomes" id="UP000028840">
    <property type="component" value="Unassembled WGS sequence"/>
</dbReference>
<comment type="similarity">
    <text evidence="1 4">Belongs to the glutathione peroxidase family.</text>
</comment>